<comment type="caution">
    <text evidence="1">The sequence shown here is derived from an EMBL/GenBank/DDBJ whole genome shotgun (WGS) entry which is preliminary data.</text>
</comment>
<evidence type="ECO:0000313" key="1">
    <source>
        <dbReference type="EMBL" id="KAK8049901.1"/>
    </source>
</evidence>
<name>A0ABR1TTB8_9PEZI</name>
<dbReference type="EMBL" id="JAQQWL010000011">
    <property type="protein sequence ID" value="KAK8049901.1"/>
    <property type="molecule type" value="Genomic_DNA"/>
</dbReference>
<evidence type="ECO:0008006" key="3">
    <source>
        <dbReference type="Google" id="ProtNLM"/>
    </source>
</evidence>
<dbReference type="Proteomes" id="UP001480595">
    <property type="component" value="Unassembled WGS sequence"/>
</dbReference>
<organism evidence="1 2">
    <name type="scientific">Apiospora phragmitis</name>
    <dbReference type="NCBI Taxonomy" id="2905665"/>
    <lineage>
        <taxon>Eukaryota</taxon>
        <taxon>Fungi</taxon>
        <taxon>Dikarya</taxon>
        <taxon>Ascomycota</taxon>
        <taxon>Pezizomycotina</taxon>
        <taxon>Sordariomycetes</taxon>
        <taxon>Xylariomycetidae</taxon>
        <taxon>Amphisphaeriales</taxon>
        <taxon>Apiosporaceae</taxon>
        <taxon>Apiospora</taxon>
    </lineage>
</organism>
<dbReference type="GeneID" id="92096103"/>
<accession>A0ABR1TTB8</accession>
<gene>
    <name evidence="1" type="ORF">PG994_011631</name>
</gene>
<evidence type="ECO:0000313" key="2">
    <source>
        <dbReference type="Proteomes" id="UP001480595"/>
    </source>
</evidence>
<protein>
    <recommendedName>
        <fullName evidence="3">Secreted protein</fullName>
    </recommendedName>
</protein>
<reference evidence="1 2" key="1">
    <citation type="submission" date="2023-01" db="EMBL/GenBank/DDBJ databases">
        <title>Analysis of 21 Apiospora genomes using comparative genomics revels a genus with tremendous synthesis potential of carbohydrate active enzymes and secondary metabolites.</title>
        <authorList>
            <person name="Sorensen T."/>
        </authorList>
    </citation>
    <scope>NUCLEOTIDE SEQUENCE [LARGE SCALE GENOMIC DNA]</scope>
    <source>
        <strain evidence="1 2">CBS 135458</strain>
    </source>
</reference>
<sequence>MASPVGLSPSRSWQALQAILRHVGPLLLSVCLVEGEFDEGPPPRTVLLSAGRGVETTASRVPKAVSTSTFSEVSGVSVDLRRVVDREVRGEWKWHEEDGDQG</sequence>
<keyword evidence="2" id="KW-1185">Reference proteome</keyword>
<proteinExistence type="predicted"/>
<dbReference type="RefSeq" id="XP_066712150.1">
    <property type="nucleotide sequence ID" value="XM_066863040.1"/>
</dbReference>